<dbReference type="PANTHER" id="PTHR42146">
    <property type="entry name" value="3',5'-CYCLIC-NUCLEOTIDE PHOSPHODIESTERASE"/>
    <property type="match status" value="1"/>
</dbReference>
<organism evidence="2 3">
    <name type="scientific">Virgibacillus massiliensis</name>
    <dbReference type="NCBI Taxonomy" id="1462526"/>
    <lineage>
        <taxon>Bacteria</taxon>
        <taxon>Bacillati</taxon>
        <taxon>Bacillota</taxon>
        <taxon>Bacilli</taxon>
        <taxon>Bacillales</taxon>
        <taxon>Bacillaceae</taxon>
        <taxon>Virgibacillus</taxon>
    </lineage>
</organism>
<evidence type="ECO:0000259" key="1">
    <source>
        <dbReference type="Pfam" id="PF01368"/>
    </source>
</evidence>
<sequence>MKVKLFTHTDLDGVSCALLAKLTFEAIDIVYCDYHDVDDSIQDFILSDNLLQFDRVFITDINVNEATAEMIEALDLSNKFQLLDHHSSADWLNKYEWALVNEYYSDITQTCGTSMLYDYIHNSNDLFYQLLASCNQKIIEQYIELVRRYDTWEWQTIFNDYEAKSLNDLFYIYGRDRFISKFMDKLRLTNVFDFSDNEKMILDLEQDKIQNYINKMEDTIAPFPIGKFKGGFLFAEQYISELGNALHQRNPFYDFIAIINLPSRKVSYRTIHNHIDLGKDIASHFGGGGRAKTAGSELSDSIMTRLMEAILQTSDSTN</sequence>
<gene>
    <name evidence="2" type="primary">nrnB</name>
    <name evidence="2" type="ORF">BN990_04270</name>
</gene>
<dbReference type="OrthoDB" id="2035301at2"/>
<evidence type="ECO:0000313" key="3">
    <source>
        <dbReference type="Proteomes" id="UP000028875"/>
    </source>
</evidence>
<dbReference type="InterPro" id="IPR001667">
    <property type="entry name" value="DDH_dom"/>
</dbReference>
<feature type="domain" description="DDH" evidence="1">
    <location>
        <begin position="3"/>
        <end position="128"/>
    </location>
</feature>
<protein>
    <submittedName>
        <fullName evidence="2">Oligoribonuclease NrnB</fullName>
    </submittedName>
</protein>
<proteinExistence type="predicted"/>
<reference evidence="2 3" key="1">
    <citation type="submission" date="2014-03" db="EMBL/GenBank/DDBJ databases">
        <authorList>
            <person name="Urmite Genomes U."/>
        </authorList>
    </citation>
    <scope>NUCLEOTIDE SEQUENCE [LARGE SCALE GENOMIC DNA]</scope>
    <source>
        <strain evidence="2 3">Vm-5</strain>
    </source>
</reference>
<dbReference type="AlphaFoldDB" id="A0A024QIW1"/>
<dbReference type="eggNOG" id="COG2404">
    <property type="taxonomic scope" value="Bacteria"/>
</dbReference>
<comment type="caution">
    <text evidence="2">The sequence shown here is derived from an EMBL/GenBank/DDBJ whole genome shotgun (WGS) entry which is preliminary data.</text>
</comment>
<accession>A0A024QIW1</accession>
<reference evidence="3" key="2">
    <citation type="submission" date="2014-05" db="EMBL/GenBank/DDBJ databases">
        <title>Draft genome sequence of Virgibacillus massiliensis Vm-5.</title>
        <authorList>
            <person name="Khelaifia S."/>
            <person name="Croce O."/>
            <person name="Lagier J.C."/>
            <person name="Raoult D."/>
        </authorList>
    </citation>
    <scope>NUCLEOTIDE SEQUENCE [LARGE SCALE GENOMIC DNA]</scope>
    <source>
        <strain evidence="3">Vm-5</strain>
    </source>
</reference>
<dbReference type="Pfam" id="PF01368">
    <property type="entry name" value="DHH"/>
    <property type="match status" value="1"/>
</dbReference>
<keyword evidence="3" id="KW-1185">Reference proteome</keyword>
<dbReference type="PANTHER" id="PTHR42146:SF1">
    <property type="entry name" value="OLIGORIBONUCLEASE NRNB"/>
    <property type="match status" value="1"/>
</dbReference>
<dbReference type="InterPro" id="IPR052968">
    <property type="entry name" value="Nucleotide_metab_enz"/>
</dbReference>
<dbReference type="SUPFAM" id="SSF64182">
    <property type="entry name" value="DHH phosphoesterases"/>
    <property type="match status" value="1"/>
</dbReference>
<dbReference type="InterPro" id="IPR038763">
    <property type="entry name" value="DHH_sf"/>
</dbReference>
<dbReference type="EMBL" id="CCDP010000003">
    <property type="protein sequence ID" value="CDQ41891.1"/>
    <property type="molecule type" value="Genomic_DNA"/>
</dbReference>
<dbReference type="Gene3D" id="3.10.310.30">
    <property type="match status" value="1"/>
</dbReference>
<dbReference type="Proteomes" id="UP000028875">
    <property type="component" value="Unassembled WGS sequence"/>
</dbReference>
<dbReference type="RefSeq" id="WP_038246881.1">
    <property type="nucleotide sequence ID" value="NZ_BNER01000008.1"/>
</dbReference>
<dbReference type="STRING" id="1462526.BN990_04270"/>
<name>A0A024QIW1_9BACI</name>
<evidence type="ECO:0000313" key="2">
    <source>
        <dbReference type="EMBL" id="CDQ41891.1"/>
    </source>
</evidence>